<evidence type="ECO:0000256" key="1">
    <source>
        <dbReference type="ARBA" id="ARBA00001933"/>
    </source>
</evidence>
<dbReference type="AlphaFoldDB" id="A0A5J4L0M1"/>
<evidence type="ECO:0000313" key="8">
    <source>
        <dbReference type="Proteomes" id="UP000326912"/>
    </source>
</evidence>
<evidence type="ECO:0000256" key="4">
    <source>
        <dbReference type="PIRSR" id="PIRSR006278-1"/>
    </source>
</evidence>
<dbReference type="GO" id="GO:1901605">
    <property type="term" value="P:alpha-amino acid metabolic process"/>
    <property type="evidence" value="ECO:0007669"/>
    <property type="project" value="UniProtKB-ARBA"/>
</dbReference>
<evidence type="ECO:0000313" key="7">
    <source>
        <dbReference type="EMBL" id="GER91839.1"/>
    </source>
</evidence>
<comment type="caution">
    <text evidence="7">The sequence shown here is derived from an EMBL/GenBank/DDBJ whole genome shotgun (WGS) entry which is preliminary data.</text>
</comment>
<dbReference type="Gene3D" id="3.40.50.1100">
    <property type="match status" value="2"/>
</dbReference>
<keyword evidence="8" id="KW-1185">Reference proteome</keyword>
<dbReference type="SUPFAM" id="SSF53686">
    <property type="entry name" value="Tryptophan synthase beta subunit-like PLP-dependent enzymes"/>
    <property type="match status" value="1"/>
</dbReference>
<dbReference type="PIRSF" id="PIRSF006278">
    <property type="entry name" value="ACCD_DCysDesulf"/>
    <property type="match status" value="1"/>
</dbReference>
<evidence type="ECO:0000256" key="2">
    <source>
        <dbReference type="ARBA" id="ARBA00008639"/>
    </source>
</evidence>
<evidence type="ECO:0000259" key="6">
    <source>
        <dbReference type="Pfam" id="PF00291"/>
    </source>
</evidence>
<feature type="active site" description="Nucleophile" evidence="4">
    <location>
        <position position="81"/>
    </location>
</feature>
<dbReference type="PANTHER" id="PTHR43780:SF2">
    <property type="entry name" value="1-AMINOCYCLOPROPANE-1-CARBOXYLATE DEAMINASE-RELATED"/>
    <property type="match status" value="1"/>
</dbReference>
<dbReference type="InterPro" id="IPR036052">
    <property type="entry name" value="TrpB-like_PALP_sf"/>
</dbReference>
<evidence type="ECO:0000256" key="5">
    <source>
        <dbReference type="PIRSR" id="PIRSR006278-2"/>
    </source>
</evidence>
<proteinExistence type="inferred from homology"/>
<sequence length="377" mass="41633">MQKSLEAALEEYPRVSLTRLPTPLQALPTLSARLGPQLWMKRDDLTDLTLGGDKPRKLEYEVARALAQGADTLVTCGSAQSNHARLTTAAARKVGMDCVVILSRDQYQAIQGNLLTVYLMGAQVHLVEAASHWDLQPAVDDVCQSLLAQGKKPYVIPVSGTTPHSCLGYIRCGLEIAQQVEEQGIQLDAIYTPFGTGGIFTALLLALREKGITCPLIGISVNQKKAACYQKMEIWWTELCRLLERDPQRARGVFEIHDEFVGREYGDPTEACLDAIMLMGQTEGILLDPVYSGKMLSGFLAHQAAGRWSQQQTILLLHSGGVPPSLLIPTPSRLISRNGAWISPANHQRQIRDNENWLRYKHSGANLLRKAPGRYSR</sequence>
<dbReference type="PANTHER" id="PTHR43780">
    <property type="entry name" value="1-AMINOCYCLOPROPANE-1-CARBOXYLATE DEAMINASE-RELATED"/>
    <property type="match status" value="1"/>
</dbReference>
<dbReference type="RefSeq" id="WP_151759429.1">
    <property type="nucleotide sequence ID" value="NZ_BKZW01000004.1"/>
</dbReference>
<gene>
    <name evidence="7" type="ORF">KDW_60010</name>
</gene>
<reference evidence="7 8" key="1">
    <citation type="submission" date="2019-10" db="EMBL/GenBank/DDBJ databases">
        <title>Dictyobacter vulcani sp. nov., within the class Ktedonobacteria, isolated from soil of volcanic Mt. Zao.</title>
        <authorList>
            <person name="Zheng Y."/>
            <person name="Wang C.M."/>
            <person name="Sakai Y."/>
            <person name="Abe K."/>
            <person name="Yokota A."/>
            <person name="Yabe S."/>
        </authorList>
    </citation>
    <scope>NUCLEOTIDE SEQUENCE [LARGE SCALE GENOMIC DNA]</scope>
    <source>
        <strain evidence="7 8">W12</strain>
    </source>
</reference>
<dbReference type="Pfam" id="PF00291">
    <property type="entry name" value="PALP"/>
    <property type="match status" value="1"/>
</dbReference>
<protein>
    <submittedName>
        <fullName evidence="7">D-cysteine desulfhydrase</fullName>
    </submittedName>
</protein>
<name>A0A5J4L0M1_9CHLR</name>
<dbReference type="Proteomes" id="UP000326912">
    <property type="component" value="Unassembled WGS sequence"/>
</dbReference>
<feature type="modified residue" description="N6-(pyridoxal phosphate)lysine" evidence="5">
    <location>
        <position position="54"/>
    </location>
</feature>
<feature type="domain" description="Tryptophan synthase beta chain-like PALP" evidence="6">
    <location>
        <begin position="16"/>
        <end position="320"/>
    </location>
</feature>
<dbReference type="InterPro" id="IPR001926">
    <property type="entry name" value="TrpB-like_PALP"/>
</dbReference>
<keyword evidence="3 5" id="KW-0663">Pyridoxal phosphate</keyword>
<comment type="cofactor">
    <cofactor evidence="1">
        <name>pyridoxal 5'-phosphate</name>
        <dbReference type="ChEBI" id="CHEBI:597326"/>
    </cofactor>
</comment>
<evidence type="ECO:0000256" key="3">
    <source>
        <dbReference type="ARBA" id="ARBA00022898"/>
    </source>
</evidence>
<dbReference type="InterPro" id="IPR027278">
    <property type="entry name" value="ACCD_DCysDesulf"/>
</dbReference>
<dbReference type="GO" id="GO:0019148">
    <property type="term" value="F:D-cysteine desulfhydrase activity"/>
    <property type="evidence" value="ECO:0007669"/>
    <property type="project" value="TreeGrafter"/>
</dbReference>
<dbReference type="EMBL" id="BKZW01000004">
    <property type="protein sequence ID" value="GER91839.1"/>
    <property type="molecule type" value="Genomic_DNA"/>
</dbReference>
<organism evidence="7 8">
    <name type="scientific">Dictyobacter vulcani</name>
    <dbReference type="NCBI Taxonomy" id="2607529"/>
    <lineage>
        <taxon>Bacteria</taxon>
        <taxon>Bacillati</taxon>
        <taxon>Chloroflexota</taxon>
        <taxon>Ktedonobacteria</taxon>
        <taxon>Ktedonobacterales</taxon>
        <taxon>Dictyobacteraceae</taxon>
        <taxon>Dictyobacter</taxon>
    </lineage>
</organism>
<comment type="similarity">
    <text evidence="2">Belongs to the ACC deaminase/D-cysteine desulfhydrase family.</text>
</comment>
<accession>A0A5J4L0M1</accession>